<feature type="transmembrane region" description="Helical" evidence="1">
    <location>
        <begin position="111"/>
        <end position="133"/>
    </location>
</feature>
<accession>A0ABS2I9L5</accession>
<evidence type="ECO:0000313" key="3">
    <source>
        <dbReference type="Proteomes" id="UP000712045"/>
    </source>
</evidence>
<dbReference type="Proteomes" id="UP000712045">
    <property type="component" value="Unassembled WGS sequence"/>
</dbReference>
<keyword evidence="3" id="KW-1185">Reference proteome</keyword>
<feature type="non-terminal residue" evidence="2">
    <location>
        <position position="1"/>
    </location>
</feature>
<feature type="transmembrane region" description="Helical" evidence="1">
    <location>
        <begin position="139"/>
        <end position="156"/>
    </location>
</feature>
<evidence type="ECO:0000313" key="2">
    <source>
        <dbReference type="EMBL" id="MBM7058518.1"/>
    </source>
</evidence>
<feature type="transmembrane region" description="Helical" evidence="1">
    <location>
        <begin position="35"/>
        <end position="55"/>
    </location>
</feature>
<reference evidence="2 3" key="1">
    <citation type="submission" date="2021-02" db="EMBL/GenBank/DDBJ databases">
        <title>Genome Streptomyces sp. RHZ10.</title>
        <authorList>
            <person name="Besaury L."/>
        </authorList>
    </citation>
    <scope>NUCLEOTIDE SEQUENCE [LARGE SCALE GENOMIC DNA]</scope>
    <source>
        <strain evidence="2 3">RHZ10</strain>
    </source>
</reference>
<sequence length="177" mass="19031">GTAGPLLAVLSAAVVGGFLAGALLGEGQIDVSQGLFLAAAFALLGGGASAGVWWWNRRRAAEFGMSAGRYLRVGRQIRRGEAPDDPAERPAAVDIALRMRRALGSSSRRRAWWLWLVGAGALLWFVSGVFLVVDGRYAQASYNLVMAGLLLVNLMTMRRRRRRLEAAERALGIRAPA</sequence>
<comment type="caution">
    <text evidence="2">The sequence shown here is derived from an EMBL/GenBank/DDBJ whole genome shotgun (WGS) entry which is preliminary data.</text>
</comment>
<dbReference type="RefSeq" id="WP_205086594.1">
    <property type="nucleotide sequence ID" value="NZ_JAFEUF010000339.1"/>
</dbReference>
<name>A0ABS2I9L5_9ACTN</name>
<keyword evidence="1" id="KW-1133">Transmembrane helix</keyword>
<evidence type="ECO:0000256" key="1">
    <source>
        <dbReference type="SAM" id="Phobius"/>
    </source>
</evidence>
<dbReference type="EMBL" id="JAFEUF010000339">
    <property type="protein sequence ID" value="MBM7058518.1"/>
    <property type="molecule type" value="Genomic_DNA"/>
</dbReference>
<proteinExistence type="predicted"/>
<protein>
    <submittedName>
        <fullName evidence="2">Uncharacterized protein</fullName>
    </submittedName>
</protein>
<organism evidence="2 3">
    <name type="scientific">Streptomyces durocortorensis</name>
    <dbReference type="NCBI Taxonomy" id="2811104"/>
    <lineage>
        <taxon>Bacteria</taxon>
        <taxon>Bacillati</taxon>
        <taxon>Actinomycetota</taxon>
        <taxon>Actinomycetes</taxon>
        <taxon>Kitasatosporales</taxon>
        <taxon>Streptomycetaceae</taxon>
        <taxon>Streptomyces</taxon>
    </lineage>
</organism>
<gene>
    <name evidence="2" type="ORF">JS521_33090</name>
</gene>
<keyword evidence="1" id="KW-0472">Membrane</keyword>
<keyword evidence="1" id="KW-0812">Transmembrane</keyword>